<organism evidence="6 7">
    <name type="scientific">Hydnum rufescens UP504</name>
    <dbReference type="NCBI Taxonomy" id="1448309"/>
    <lineage>
        <taxon>Eukaryota</taxon>
        <taxon>Fungi</taxon>
        <taxon>Dikarya</taxon>
        <taxon>Basidiomycota</taxon>
        <taxon>Agaricomycotina</taxon>
        <taxon>Agaricomycetes</taxon>
        <taxon>Cantharellales</taxon>
        <taxon>Hydnaceae</taxon>
        <taxon>Hydnum</taxon>
    </lineage>
</organism>
<dbReference type="AlphaFoldDB" id="A0A9P6B989"/>
<dbReference type="EMBL" id="MU128915">
    <property type="protein sequence ID" value="KAF9519941.1"/>
    <property type="molecule type" value="Genomic_DNA"/>
</dbReference>
<dbReference type="Proteomes" id="UP000886523">
    <property type="component" value="Unassembled WGS sequence"/>
</dbReference>
<keyword evidence="5" id="KW-0539">Nucleus</keyword>
<keyword evidence="4" id="KW-0862">Zinc</keyword>
<reference evidence="6" key="1">
    <citation type="journal article" date="2020" name="Nat. Commun.">
        <title>Large-scale genome sequencing of mycorrhizal fungi provides insights into the early evolution of symbiotic traits.</title>
        <authorList>
            <person name="Miyauchi S."/>
            <person name="Kiss E."/>
            <person name="Kuo A."/>
            <person name="Drula E."/>
            <person name="Kohler A."/>
            <person name="Sanchez-Garcia M."/>
            <person name="Morin E."/>
            <person name="Andreopoulos B."/>
            <person name="Barry K.W."/>
            <person name="Bonito G."/>
            <person name="Buee M."/>
            <person name="Carver A."/>
            <person name="Chen C."/>
            <person name="Cichocki N."/>
            <person name="Clum A."/>
            <person name="Culley D."/>
            <person name="Crous P.W."/>
            <person name="Fauchery L."/>
            <person name="Girlanda M."/>
            <person name="Hayes R.D."/>
            <person name="Keri Z."/>
            <person name="LaButti K."/>
            <person name="Lipzen A."/>
            <person name="Lombard V."/>
            <person name="Magnuson J."/>
            <person name="Maillard F."/>
            <person name="Murat C."/>
            <person name="Nolan M."/>
            <person name="Ohm R.A."/>
            <person name="Pangilinan J."/>
            <person name="Pereira M.F."/>
            <person name="Perotto S."/>
            <person name="Peter M."/>
            <person name="Pfister S."/>
            <person name="Riley R."/>
            <person name="Sitrit Y."/>
            <person name="Stielow J.B."/>
            <person name="Szollosi G."/>
            <person name="Zifcakova L."/>
            <person name="Stursova M."/>
            <person name="Spatafora J.W."/>
            <person name="Tedersoo L."/>
            <person name="Vaario L.M."/>
            <person name="Yamada A."/>
            <person name="Yan M."/>
            <person name="Wang P."/>
            <person name="Xu J."/>
            <person name="Bruns T."/>
            <person name="Baldrian P."/>
            <person name="Vilgalys R."/>
            <person name="Dunand C."/>
            <person name="Henrissat B."/>
            <person name="Grigoriev I.V."/>
            <person name="Hibbett D."/>
            <person name="Nagy L.G."/>
            <person name="Martin F.M."/>
        </authorList>
    </citation>
    <scope>NUCLEOTIDE SEQUENCE</scope>
    <source>
        <strain evidence="6">UP504</strain>
    </source>
</reference>
<keyword evidence="7" id="KW-1185">Reference proteome</keyword>
<dbReference type="InterPro" id="IPR012337">
    <property type="entry name" value="RNaseH-like_sf"/>
</dbReference>
<evidence type="ECO:0000313" key="6">
    <source>
        <dbReference type="EMBL" id="KAF9519941.1"/>
    </source>
</evidence>
<comment type="subcellular location">
    <subcellularLocation>
        <location evidence="1">Nucleus</location>
    </subcellularLocation>
</comment>
<dbReference type="OrthoDB" id="2677917at2759"/>
<keyword evidence="3" id="KW-0863">Zinc-finger</keyword>
<dbReference type="PANTHER" id="PTHR46481">
    <property type="entry name" value="ZINC FINGER BED DOMAIN-CONTAINING PROTEIN 4"/>
    <property type="match status" value="1"/>
</dbReference>
<evidence type="ECO:0000256" key="3">
    <source>
        <dbReference type="ARBA" id="ARBA00022771"/>
    </source>
</evidence>
<dbReference type="PANTHER" id="PTHR46481:SF10">
    <property type="entry name" value="ZINC FINGER BED DOMAIN-CONTAINING PROTEIN 39"/>
    <property type="match status" value="1"/>
</dbReference>
<dbReference type="GO" id="GO:0008270">
    <property type="term" value="F:zinc ion binding"/>
    <property type="evidence" value="ECO:0007669"/>
    <property type="project" value="UniProtKB-KW"/>
</dbReference>
<accession>A0A9P6B989</accession>
<proteinExistence type="predicted"/>
<sequence>TDRGYNRLMKTGRPGSYIPSISTLSRDVHLNFNRARVHIKSRLKGFSGRLNFGAATWSSPNHSALLALTVHYASEGILQSFLLDVVEVAKSQSGTNLAEAFHDVLEDFGISDKVPVSTLFSEVMCSRVIGKIRSLPLRATMFSTTTQCVMLWMLNPPIHSTPCLVPAASRTLLI</sequence>
<protein>
    <submittedName>
        <fullName evidence="6">Uncharacterized protein</fullName>
    </submittedName>
</protein>
<evidence type="ECO:0000256" key="5">
    <source>
        <dbReference type="ARBA" id="ARBA00023242"/>
    </source>
</evidence>
<evidence type="ECO:0000256" key="4">
    <source>
        <dbReference type="ARBA" id="ARBA00022833"/>
    </source>
</evidence>
<dbReference type="InterPro" id="IPR052035">
    <property type="entry name" value="ZnF_BED_domain_contain"/>
</dbReference>
<name>A0A9P6B989_9AGAM</name>
<feature type="non-terminal residue" evidence="6">
    <location>
        <position position="1"/>
    </location>
</feature>
<evidence type="ECO:0000256" key="2">
    <source>
        <dbReference type="ARBA" id="ARBA00022723"/>
    </source>
</evidence>
<gene>
    <name evidence="6" type="ORF">BS47DRAFT_1287908</name>
</gene>
<comment type="caution">
    <text evidence="6">The sequence shown here is derived from an EMBL/GenBank/DDBJ whole genome shotgun (WGS) entry which is preliminary data.</text>
</comment>
<evidence type="ECO:0000313" key="7">
    <source>
        <dbReference type="Proteomes" id="UP000886523"/>
    </source>
</evidence>
<keyword evidence="2" id="KW-0479">Metal-binding</keyword>
<dbReference type="SUPFAM" id="SSF53098">
    <property type="entry name" value="Ribonuclease H-like"/>
    <property type="match status" value="1"/>
</dbReference>
<dbReference type="GO" id="GO:0005634">
    <property type="term" value="C:nucleus"/>
    <property type="evidence" value="ECO:0007669"/>
    <property type="project" value="UniProtKB-SubCell"/>
</dbReference>
<evidence type="ECO:0000256" key="1">
    <source>
        <dbReference type="ARBA" id="ARBA00004123"/>
    </source>
</evidence>